<feature type="region of interest" description="Disordered" evidence="7">
    <location>
        <begin position="657"/>
        <end position="682"/>
    </location>
</feature>
<dbReference type="SMART" id="SM00228">
    <property type="entry name" value="PDZ"/>
    <property type="match status" value="1"/>
</dbReference>
<gene>
    <name evidence="10" type="ORF">DFQ59_108116</name>
</gene>
<keyword evidence="3 5" id="KW-0378">Hydrolase</keyword>
<proteinExistence type="inferred from homology"/>
<evidence type="ECO:0000256" key="7">
    <source>
        <dbReference type="SAM" id="MobiDB-lite"/>
    </source>
</evidence>
<dbReference type="GO" id="GO:0008236">
    <property type="term" value="F:serine-type peptidase activity"/>
    <property type="evidence" value="ECO:0007669"/>
    <property type="project" value="UniProtKB-KW"/>
</dbReference>
<dbReference type="GO" id="GO:0030288">
    <property type="term" value="C:outer membrane-bounded periplasmic space"/>
    <property type="evidence" value="ECO:0007669"/>
    <property type="project" value="TreeGrafter"/>
</dbReference>
<dbReference type="InterPro" id="IPR001478">
    <property type="entry name" value="PDZ"/>
</dbReference>
<dbReference type="InterPro" id="IPR005151">
    <property type="entry name" value="Tail-specific_protease"/>
</dbReference>
<dbReference type="PROSITE" id="PS50106">
    <property type="entry name" value="PDZ"/>
    <property type="match status" value="1"/>
</dbReference>
<comment type="caution">
    <text evidence="10">The sequence shown here is derived from an EMBL/GenBank/DDBJ whole genome shotgun (WGS) entry which is preliminary data.</text>
</comment>
<reference evidence="10 11" key="1">
    <citation type="submission" date="2018-07" db="EMBL/GenBank/DDBJ databases">
        <title>Genomic Encyclopedia of Type Strains, Phase IV (KMG-IV): sequencing the most valuable type-strain genomes for metagenomic binning, comparative biology and taxonomic classification.</title>
        <authorList>
            <person name="Goeker M."/>
        </authorList>
    </citation>
    <scope>NUCLEOTIDE SEQUENCE [LARGE SCALE GENOMIC DNA]</scope>
    <source>
        <strain evidence="10 11">DSM 26407</strain>
    </source>
</reference>
<keyword evidence="11" id="KW-1185">Reference proteome</keyword>
<accession>A0A369C4W4</accession>
<dbReference type="EMBL" id="QPJY01000008">
    <property type="protein sequence ID" value="RCX28088.1"/>
    <property type="molecule type" value="Genomic_DNA"/>
</dbReference>
<comment type="similarity">
    <text evidence="1 5">Belongs to the peptidase S41A family.</text>
</comment>
<evidence type="ECO:0000256" key="6">
    <source>
        <dbReference type="SAM" id="Coils"/>
    </source>
</evidence>
<name>A0A369C4W4_9GAMM</name>
<dbReference type="InterPro" id="IPR040573">
    <property type="entry name" value="TSP_N"/>
</dbReference>
<feature type="chain" id="PRO_5016883938" evidence="8">
    <location>
        <begin position="34"/>
        <end position="721"/>
    </location>
</feature>
<evidence type="ECO:0000313" key="10">
    <source>
        <dbReference type="EMBL" id="RCX28088.1"/>
    </source>
</evidence>
<feature type="signal peptide" evidence="8">
    <location>
        <begin position="1"/>
        <end position="33"/>
    </location>
</feature>
<dbReference type="Pfam" id="PF03572">
    <property type="entry name" value="Peptidase_S41"/>
    <property type="match status" value="1"/>
</dbReference>
<evidence type="ECO:0000256" key="4">
    <source>
        <dbReference type="ARBA" id="ARBA00022825"/>
    </source>
</evidence>
<dbReference type="InterPro" id="IPR020992">
    <property type="entry name" value="Tail_Prtase_C"/>
</dbReference>
<dbReference type="Pfam" id="PF17804">
    <property type="entry name" value="TSP_NTD"/>
    <property type="match status" value="1"/>
</dbReference>
<dbReference type="FunFam" id="3.90.226.10:FF:000090">
    <property type="entry name" value="Tail-specific protease"/>
    <property type="match status" value="1"/>
</dbReference>
<keyword evidence="4 5" id="KW-0720">Serine protease</keyword>
<dbReference type="PANTHER" id="PTHR32060:SF22">
    <property type="entry name" value="CARBOXYL-TERMINAL-PROCESSING PEPTIDASE 3, CHLOROPLASTIC"/>
    <property type="match status" value="1"/>
</dbReference>
<evidence type="ECO:0000259" key="9">
    <source>
        <dbReference type="PROSITE" id="PS50106"/>
    </source>
</evidence>
<sequence>MPDACQPMRYMTNFIFRALLTALLLITATPPRASVAADAYLAPTQTQQQAAVLITHLMSKYHYRRTPLDDRISAAMLDRYLESLDPNRSYFLAEDIAAFEKYRTELDDSLLRADLYPAYIMFEIFRERLRQRVDQACALLQEEFDFDMEESYRFDRSDAPWARDRAELDALWRQRVKNDFLGLRLAGKADAEIRETLRKRYRRLETRTAQINAGDVFQRFMNAYTAAVEPHTSYFSPRTSENFRINMSLSLEGIGAVLQNENEYTLVRRIVPGGPADKCGQLHPGDRITGVGQGAAEEMVDVVGWRLDDVVDLIRGPKNTQVRLQVLPKDTGPDGPARTIGLVRNRIVLEEQAAQKSVIEVNTGAEALKVGVIDLPAFYLDFEARARGDQDYRSTSRDVRRLIGELQAEGVDGIIMDLRGNGGGSLVEATELTGLFIPEGPVVQVRDAGGRIEVEKDPDPGVAYSGPLAVLVDGHSASASEIFAGAIQDYRRGLVIGEPTYGKGTVQSIIDLDRMMDPPGEGLGQLKVTVAQFFRVSGSSTQHRGVMPDIPMPVIAVDDDERESGNDNALPWAEVRPVRYHAETIGPQLTEAVRLRHQSRVESSEAFRLLAEARDRQRELEAVKTVTLNEKHRRAEQEARKQERLARENRLRAVVGLPPRDSEPEEWTEENAVVEEEKKEDPRLDVVLQESARVLADLVELAQVPPSRVRTAGNGKDILPD</sequence>
<dbReference type="Proteomes" id="UP000252707">
    <property type="component" value="Unassembled WGS sequence"/>
</dbReference>
<protein>
    <submittedName>
        <fullName evidence="10">S41A family C-terminal processing peptidase-1</fullName>
    </submittedName>
</protein>
<dbReference type="GO" id="GO:0004175">
    <property type="term" value="F:endopeptidase activity"/>
    <property type="evidence" value="ECO:0007669"/>
    <property type="project" value="TreeGrafter"/>
</dbReference>
<dbReference type="InterPro" id="IPR036034">
    <property type="entry name" value="PDZ_sf"/>
</dbReference>
<keyword evidence="2 5" id="KW-0645">Protease</keyword>
<dbReference type="PANTHER" id="PTHR32060">
    <property type="entry name" value="TAIL-SPECIFIC PROTEASE"/>
    <property type="match status" value="1"/>
</dbReference>
<feature type="compositionally biased region" description="Acidic residues" evidence="7">
    <location>
        <begin position="663"/>
        <end position="674"/>
    </location>
</feature>
<dbReference type="NCBIfam" id="TIGR00225">
    <property type="entry name" value="prc"/>
    <property type="match status" value="1"/>
</dbReference>
<dbReference type="CDD" id="cd06782">
    <property type="entry name" value="cpPDZ_CPP-like"/>
    <property type="match status" value="1"/>
</dbReference>
<dbReference type="AlphaFoldDB" id="A0A369C4W4"/>
<dbReference type="CDD" id="cd07560">
    <property type="entry name" value="Peptidase_S41_CPP"/>
    <property type="match status" value="1"/>
</dbReference>
<evidence type="ECO:0000313" key="11">
    <source>
        <dbReference type="Proteomes" id="UP000252707"/>
    </source>
</evidence>
<evidence type="ECO:0000256" key="8">
    <source>
        <dbReference type="SAM" id="SignalP"/>
    </source>
</evidence>
<evidence type="ECO:0000256" key="2">
    <source>
        <dbReference type="ARBA" id="ARBA00022670"/>
    </source>
</evidence>
<organism evidence="10 11">
    <name type="scientific">Thioalbus denitrificans</name>
    <dbReference type="NCBI Taxonomy" id="547122"/>
    <lineage>
        <taxon>Bacteria</taxon>
        <taxon>Pseudomonadati</taxon>
        <taxon>Pseudomonadota</taxon>
        <taxon>Gammaproteobacteria</taxon>
        <taxon>Chromatiales</taxon>
        <taxon>Ectothiorhodospiraceae</taxon>
        <taxon>Thioalbus</taxon>
    </lineage>
</organism>
<keyword evidence="8" id="KW-0732">Signal</keyword>
<dbReference type="GO" id="GO:0007165">
    <property type="term" value="P:signal transduction"/>
    <property type="evidence" value="ECO:0007669"/>
    <property type="project" value="TreeGrafter"/>
</dbReference>
<dbReference type="Gene3D" id="3.90.226.10">
    <property type="entry name" value="2-enoyl-CoA Hydratase, Chain A, domain 1"/>
    <property type="match status" value="1"/>
</dbReference>
<evidence type="ECO:0000256" key="3">
    <source>
        <dbReference type="ARBA" id="ARBA00022801"/>
    </source>
</evidence>
<dbReference type="SUPFAM" id="SSF52096">
    <property type="entry name" value="ClpP/crotonase"/>
    <property type="match status" value="1"/>
</dbReference>
<dbReference type="SMART" id="SM00245">
    <property type="entry name" value="TSPc"/>
    <property type="match status" value="1"/>
</dbReference>
<feature type="domain" description="PDZ" evidence="9">
    <location>
        <begin position="244"/>
        <end position="315"/>
    </location>
</feature>
<feature type="coiled-coil region" evidence="6">
    <location>
        <begin position="625"/>
        <end position="652"/>
    </location>
</feature>
<dbReference type="SUPFAM" id="SSF50156">
    <property type="entry name" value="PDZ domain-like"/>
    <property type="match status" value="1"/>
</dbReference>
<dbReference type="Pfam" id="PF00595">
    <property type="entry name" value="PDZ"/>
    <property type="match status" value="1"/>
</dbReference>
<dbReference type="InterPro" id="IPR029045">
    <property type="entry name" value="ClpP/crotonase-like_dom_sf"/>
</dbReference>
<dbReference type="GO" id="GO:0006508">
    <property type="term" value="P:proteolysis"/>
    <property type="evidence" value="ECO:0007669"/>
    <property type="project" value="UniProtKB-KW"/>
</dbReference>
<evidence type="ECO:0000256" key="1">
    <source>
        <dbReference type="ARBA" id="ARBA00009179"/>
    </source>
</evidence>
<dbReference type="InterPro" id="IPR004447">
    <property type="entry name" value="Peptidase_S41A"/>
</dbReference>
<dbReference type="Gene3D" id="2.30.42.10">
    <property type="match status" value="1"/>
</dbReference>
<evidence type="ECO:0000256" key="5">
    <source>
        <dbReference type="RuleBase" id="RU004404"/>
    </source>
</evidence>
<keyword evidence="6" id="KW-0175">Coiled coil</keyword>
<dbReference type="Pfam" id="PF11818">
    <property type="entry name" value="DUF3340"/>
    <property type="match status" value="1"/>
</dbReference>